<dbReference type="InterPro" id="IPR025737">
    <property type="entry name" value="FApF"/>
</dbReference>
<evidence type="ECO:0000256" key="1">
    <source>
        <dbReference type="SAM" id="SignalP"/>
    </source>
</evidence>
<sequence>MRKIHILTCFLLLSNLSLLAQEKKGMSYTLFHPVPKVSLREMETDRPDITESPITIDAGHFQYESDLFRLERQHSDESLTNTFLFNQSNLKLGLTNSTALQLVVQSYNYQKEKSVEDGSTEHSHGFGDITLRIKQNLLGNDKGNFAIAVLPYIKFPTSKVEKENRYEGGLIIPMALKLPNEWKLGMQMEIDRLQNMDDSGLHTELLQSLSIGHDLVKHLTGIAETYYNYDLAHHHWNNFLNAALQLELAKNVKVDGGLNYGIQHDAMKSYFVGLSFRL</sequence>
<protein>
    <submittedName>
        <fullName evidence="2">Transporter</fullName>
    </submittedName>
</protein>
<keyword evidence="1" id="KW-0732">Signal</keyword>
<dbReference type="Pfam" id="PF13557">
    <property type="entry name" value="Phenol_MetA_deg"/>
    <property type="match status" value="1"/>
</dbReference>
<dbReference type="EMBL" id="JBHSBW010000013">
    <property type="protein sequence ID" value="MFC4212352.1"/>
    <property type="molecule type" value="Genomic_DNA"/>
</dbReference>
<proteinExistence type="predicted"/>
<comment type="caution">
    <text evidence="2">The sequence shown here is derived from an EMBL/GenBank/DDBJ whole genome shotgun (WGS) entry which is preliminary data.</text>
</comment>
<name>A0ABV8PDJ6_9SPHI</name>
<evidence type="ECO:0000313" key="3">
    <source>
        <dbReference type="Proteomes" id="UP001595789"/>
    </source>
</evidence>
<reference evidence="3" key="1">
    <citation type="journal article" date="2019" name="Int. J. Syst. Evol. Microbiol.">
        <title>The Global Catalogue of Microorganisms (GCM) 10K type strain sequencing project: providing services to taxonomists for standard genome sequencing and annotation.</title>
        <authorList>
            <consortium name="The Broad Institute Genomics Platform"/>
            <consortium name="The Broad Institute Genome Sequencing Center for Infectious Disease"/>
            <person name="Wu L."/>
            <person name="Ma J."/>
        </authorList>
    </citation>
    <scope>NUCLEOTIDE SEQUENCE [LARGE SCALE GENOMIC DNA]</scope>
    <source>
        <strain evidence="3">CCM 8691</strain>
    </source>
</reference>
<gene>
    <name evidence="2" type="ORF">ACFOWA_14230</name>
</gene>
<organism evidence="2 3">
    <name type="scientific">Pedobacter lithocola</name>
    <dbReference type="NCBI Taxonomy" id="1908239"/>
    <lineage>
        <taxon>Bacteria</taxon>
        <taxon>Pseudomonadati</taxon>
        <taxon>Bacteroidota</taxon>
        <taxon>Sphingobacteriia</taxon>
        <taxon>Sphingobacteriales</taxon>
        <taxon>Sphingobacteriaceae</taxon>
        <taxon>Pedobacter</taxon>
    </lineage>
</organism>
<keyword evidence="3" id="KW-1185">Reference proteome</keyword>
<accession>A0ABV8PDJ6</accession>
<evidence type="ECO:0000313" key="2">
    <source>
        <dbReference type="EMBL" id="MFC4212352.1"/>
    </source>
</evidence>
<dbReference type="RefSeq" id="WP_378986245.1">
    <property type="nucleotide sequence ID" value="NZ_JBHSBW010000013.1"/>
</dbReference>
<feature type="chain" id="PRO_5047303368" evidence="1">
    <location>
        <begin position="21"/>
        <end position="278"/>
    </location>
</feature>
<dbReference type="Proteomes" id="UP001595789">
    <property type="component" value="Unassembled WGS sequence"/>
</dbReference>
<feature type="signal peptide" evidence="1">
    <location>
        <begin position="1"/>
        <end position="20"/>
    </location>
</feature>